<dbReference type="Gene3D" id="1.10.150.130">
    <property type="match status" value="1"/>
</dbReference>
<evidence type="ECO:0000313" key="3">
    <source>
        <dbReference type="EMBL" id="CAH3145795.1"/>
    </source>
</evidence>
<gene>
    <name evidence="3" type="ORF">PLOB_00044716</name>
</gene>
<comment type="caution">
    <text evidence="3">The sequence shown here is derived from an EMBL/GenBank/DDBJ whole genome shotgun (WGS) entry which is preliminary data.</text>
</comment>
<sequence length="192" mass="21811">GSLQGLQWLDSFSDRLIRLAHAASTHSNMQSHLKLFTQFCNDLGHQPFPVQVTTILRYLAFLSLQHFHLLLGFSPGWDSAYLFQLALRGSKRLLRTSPFRKLPITPKLLLSMARLFNLGNPLHAAMWALFLVAFFSFLRKSNLGAFLQIRATKTIQFKLRILSIPLPFIPNSPLCPVSALINHFRLNRLASS</sequence>
<keyword evidence="2" id="KW-1133">Transmembrane helix</keyword>
<reference evidence="3 4" key="1">
    <citation type="submission" date="2022-05" db="EMBL/GenBank/DDBJ databases">
        <authorList>
            <consortium name="Genoscope - CEA"/>
            <person name="William W."/>
        </authorList>
    </citation>
    <scope>NUCLEOTIDE SEQUENCE [LARGE SCALE GENOMIC DNA]</scope>
</reference>
<organism evidence="3 4">
    <name type="scientific">Porites lobata</name>
    <dbReference type="NCBI Taxonomy" id="104759"/>
    <lineage>
        <taxon>Eukaryota</taxon>
        <taxon>Metazoa</taxon>
        <taxon>Cnidaria</taxon>
        <taxon>Anthozoa</taxon>
        <taxon>Hexacorallia</taxon>
        <taxon>Scleractinia</taxon>
        <taxon>Fungiina</taxon>
        <taxon>Poritidae</taxon>
        <taxon>Porites</taxon>
    </lineage>
</organism>
<keyword evidence="2" id="KW-0812">Transmembrane</keyword>
<evidence type="ECO:0000256" key="1">
    <source>
        <dbReference type="ARBA" id="ARBA00023125"/>
    </source>
</evidence>
<protein>
    <recommendedName>
        <fullName evidence="5">Reverse transcriptase</fullName>
    </recommendedName>
</protein>
<dbReference type="Proteomes" id="UP001159405">
    <property type="component" value="Unassembled WGS sequence"/>
</dbReference>
<dbReference type="SUPFAM" id="SSF47823">
    <property type="entry name" value="lambda integrase-like, N-terminal domain"/>
    <property type="match status" value="1"/>
</dbReference>
<evidence type="ECO:0008006" key="5">
    <source>
        <dbReference type="Google" id="ProtNLM"/>
    </source>
</evidence>
<keyword evidence="1" id="KW-0238">DNA-binding</keyword>
<keyword evidence="2" id="KW-0472">Membrane</keyword>
<feature type="non-terminal residue" evidence="3">
    <location>
        <position position="1"/>
    </location>
</feature>
<evidence type="ECO:0000256" key="2">
    <source>
        <dbReference type="SAM" id="Phobius"/>
    </source>
</evidence>
<evidence type="ECO:0000313" key="4">
    <source>
        <dbReference type="Proteomes" id="UP001159405"/>
    </source>
</evidence>
<dbReference type="InterPro" id="IPR010998">
    <property type="entry name" value="Integrase_recombinase_N"/>
</dbReference>
<dbReference type="EMBL" id="CALNXK010000077">
    <property type="protein sequence ID" value="CAH3145795.1"/>
    <property type="molecule type" value="Genomic_DNA"/>
</dbReference>
<keyword evidence="4" id="KW-1185">Reference proteome</keyword>
<feature type="transmembrane region" description="Helical" evidence="2">
    <location>
        <begin position="118"/>
        <end position="138"/>
    </location>
</feature>
<accession>A0ABN8PKI1</accession>
<feature type="non-terminal residue" evidence="3">
    <location>
        <position position="192"/>
    </location>
</feature>
<name>A0ABN8PKI1_9CNID</name>
<proteinExistence type="predicted"/>